<dbReference type="PANTHER" id="PTHR42698">
    <property type="entry name" value="GTPASE ERA"/>
    <property type="match status" value="1"/>
</dbReference>
<dbReference type="NCBIfam" id="TIGR00231">
    <property type="entry name" value="small_GTP"/>
    <property type="match status" value="1"/>
</dbReference>
<dbReference type="Pfam" id="PF01926">
    <property type="entry name" value="MMR_HSR1"/>
    <property type="match status" value="1"/>
</dbReference>
<dbReference type="CDD" id="cd22534">
    <property type="entry name" value="KH-II_Era"/>
    <property type="match status" value="1"/>
</dbReference>
<dbReference type="GO" id="GO:0043024">
    <property type="term" value="F:ribosomal small subunit binding"/>
    <property type="evidence" value="ECO:0007669"/>
    <property type="project" value="TreeGrafter"/>
</dbReference>
<feature type="region of interest" description="Disordered" evidence="4">
    <location>
        <begin position="72"/>
        <end position="92"/>
    </location>
</feature>
<dbReference type="Gene3D" id="3.40.50.300">
    <property type="entry name" value="P-loop containing nucleotide triphosphate hydrolases"/>
    <property type="match status" value="1"/>
</dbReference>
<evidence type="ECO:0000256" key="2">
    <source>
        <dbReference type="ARBA" id="ARBA00022741"/>
    </source>
</evidence>
<reference evidence="6" key="1">
    <citation type="journal article" date="2012" name="BMC Genomics">
        <title>Characterisation of full-length cDNA sequences provides insights into the Eimeria tenella transcriptome.</title>
        <authorList>
            <person name="Amiruddin N."/>
            <person name="Lee X.W."/>
            <person name="Blake D.P."/>
            <person name="Suzuki Y."/>
            <person name="Tay Y.L."/>
            <person name="Lim L.S."/>
            <person name="Tomley F.M."/>
            <person name="Watanabe J."/>
            <person name="Sugimoto C."/>
            <person name="Wan K.L."/>
        </authorList>
    </citation>
    <scope>NUCLEOTIDE SEQUENCE</scope>
    <source>
        <strain evidence="6">Houghton</strain>
    </source>
</reference>
<dbReference type="CDD" id="cd04163">
    <property type="entry name" value="Era"/>
    <property type="match status" value="1"/>
</dbReference>
<dbReference type="PANTHER" id="PTHR42698:SF1">
    <property type="entry name" value="GTPASE ERA, MITOCHONDRIAL"/>
    <property type="match status" value="1"/>
</dbReference>
<dbReference type="InterPro" id="IPR005662">
    <property type="entry name" value="GTPase_Era-like"/>
</dbReference>
<dbReference type="GO" id="GO:0005525">
    <property type="term" value="F:GTP binding"/>
    <property type="evidence" value="ECO:0007669"/>
    <property type="project" value="UniProtKB-KW"/>
</dbReference>
<dbReference type="SUPFAM" id="SSF54814">
    <property type="entry name" value="Prokaryotic type KH domain (KH-domain type II)"/>
    <property type="match status" value="1"/>
</dbReference>
<evidence type="ECO:0000256" key="3">
    <source>
        <dbReference type="ARBA" id="ARBA00023134"/>
    </source>
</evidence>
<dbReference type="VEuPathDB" id="ToxoDB:ETH2_1550200"/>
<name>H9B989_EIMTE</name>
<dbReference type="InterPro" id="IPR009019">
    <property type="entry name" value="KH_sf_prok-type"/>
</dbReference>
<evidence type="ECO:0000256" key="4">
    <source>
        <dbReference type="SAM" id="MobiDB-lite"/>
    </source>
</evidence>
<dbReference type="InterPro" id="IPR006073">
    <property type="entry name" value="GTP-bd"/>
</dbReference>
<dbReference type="AlphaFoldDB" id="H9B989"/>
<evidence type="ECO:0000313" key="6">
    <source>
        <dbReference type="EMBL" id="AET50549.1"/>
    </source>
</evidence>
<protein>
    <recommendedName>
        <fullName evidence="5">G domain-containing protein</fullName>
    </recommendedName>
</protein>
<sequence>MIIQSACSVGPEIPRFTPTAVALWERGPTRQFVNVKSSSRILRRAHTKLCTTWRPQANSMALMGAVRGKVVNPRSNGEPSVRAVEGGARGQGKHSKHFSRCLKWEPTYLQASSQCLSTGNLHQRVAMRPHQHLPAGWHCECKAQMIRLQSFSIMERYRRARDELNVVPPVPFTEPQTATKPLSINISEATPSSVRPNRSSFYWPAVRGPIPAEAQFTTWEPPLQPEHPKSLTIALIGPPNAGKSSLLNSLLGVTVSAVSNKVNTTRTDFRGMVTKGNCQLVFVDAPGIIGSHPKKTFCKELVNAAWRGYDDADLGILVVDTVKRPTQQIFNVVRAIAPKPCLSRFGFHRSASEDESTSSLTCCPSLDEMWEAGIPGTLRKRLANAGDVAELDGQPQLIPLILCLNKIDLASHPKWIHAREKEFLSHGQFQNTFHISAKYKRGTDSLLDYLVSEAIPRPWAFPSEMRTSLSKVEQVEEFIRTYLFCWFNKDVPYRIDQQTVGWTYRDGYVVIEHELVVKSEKVAKMICGVRGRILLQMRKNVTYKLEQLWGQKVRLNIFVRVSKR</sequence>
<feature type="domain" description="G" evidence="5">
    <location>
        <begin position="232"/>
        <end position="333"/>
    </location>
</feature>
<dbReference type="SUPFAM" id="SSF52540">
    <property type="entry name" value="P-loop containing nucleoside triphosphate hydrolases"/>
    <property type="match status" value="1"/>
</dbReference>
<dbReference type="Gene3D" id="3.30.300.20">
    <property type="match status" value="1"/>
</dbReference>
<dbReference type="InterPro" id="IPR015946">
    <property type="entry name" value="KH_dom-like_a/b"/>
</dbReference>
<dbReference type="InterPro" id="IPR005225">
    <property type="entry name" value="Small_GTP-bd"/>
</dbReference>
<keyword evidence="3" id="KW-0342">GTP-binding</keyword>
<keyword evidence="2" id="KW-0547">Nucleotide-binding</keyword>
<dbReference type="GO" id="GO:0019843">
    <property type="term" value="F:rRNA binding"/>
    <property type="evidence" value="ECO:0007669"/>
    <property type="project" value="TreeGrafter"/>
</dbReference>
<dbReference type="GO" id="GO:0000028">
    <property type="term" value="P:ribosomal small subunit assembly"/>
    <property type="evidence" value="ECO:0007669"/>
    <property type="project" value="TreeGrafter"/>
</dbReference>
<evidence type="ECO:0000256" key="1">
    <source>
        <dbReference type="ARBA" id="ARBA00007921"/>
    </source>
</evidence>
<evidence type="ECO:0000259" key="5">
    <source>
        <dbReference type="Pfam" id="PF01926"/>
    </source>
</evidence>
<organism evidence="6">
    <name type="scientific">Eimeria tenella</name>
    <name type="common">Coccidian parasite</name>
    <dbReference type="NCBI Taxonomy" id="5802"/>
    <lineage>
        <taxon>Eukaryota</taxon>
        <taxon>Sar</taxon>
        <taxon>Alveolata</taxon>
        <taxon>Apicomplexa</taxon>
        <taxon>Conoidasida</taxon>
        <taxon>Coccidia</taxon>
        <taxon>Eucoccidiorida</taxon>
        <taxon>Eimeriorina</taxon>
        <taxon>Eimeriidae</taxon>
        <taxon>Eimeria</taxon>
    </lineage>
</organism>
<accession>H9B989</accession>
<dbReference type="InterPro" id="IPR027417">
    <property type="entry name" value="P-loop_NTPase"/>
</dbReference>
<dbReference type="VEuPathDB" id="ToxoDB:ETH_00032780"/>
<dbReference type="EMBL" id="JN987326">
    <property type="protein sequence ID" value="AET50549.1"/>
    <property type="molecule type" value="mRNA"/>
</dbReference>
<dbReference type="InterPro" id="IPR030388">
    <property type="entry name" value="G_ERA_dom"/>
</dbReference>
<comment type="similarity">
    <text evidence="1">Belongs to the TRAFAC class TrmE-Era-EngA-EngB-Septin-like GTPase superfamily. Era GTPase family.</text>
</comment>
<proteinExistence type="evidence at transcript level"/>